<feature type="region of interest" description="Disordered" evidence="1">
    <location>
        <begin position="1"/>
        <end position="23"/>
    </location>
</feature>
<evidence type="ECO:0000313" key="2">
    <source>
        <dbReference type="EnsemblMetazoa" id="CJA34675.1"/>
    </source>
</evidence>
<reference evidence="3" key="1">
    <citation type="submission" date="2010-08" db="EMBL/GenBank/DDBJ databases">
        <authorList>
            <consortium name="Caenorhabditis japonica Sequencing Consortium"/>
            <person name="Wilson R.K."/>
        </authorList>
    </citation>
    <scope>NUCLEOTIDE SEQUENCE [LARGE SCALE GENOMIC DNA]</scope>
    <source>
        <strain evidence="3">DF5081</strain>
    </source>
</reference>
<reference evidence="2" key="2">
    <citation type="submission" date="2022-06" db="UniProtKB">
        <authorList>
            <consortium name="EnsemblMetazoa"/>
        </authorList>
    </citation>
    <scope>IDENTIFICATION</scope>
    <source>
        <strain evidence="2">DF5081</strain>
    </source>
</reference>
<dbReference type="EnsemblMetazoa" id="CJA34675.1">
    <property type="protein sequence ID" value="CJA34675.1"/>
    <property type="gene ID" value="WBGene00210522"/>
</dbReference>
<organism evidence="2 3">
    <name type="scientific">Caenorhabditis japonica</name>
    <dbReference type="NCBI Taxonomy" id="281687"/>
    <lineage>
        <taxon>Eukaryota</taxon>
        <taxon>Metazoa</taxon>
        <taxon>Ecdysozoa</taxon>
        <taxon>Nematoda</taxon>
        <taxon>Chromadorea</taxon>
        <taxon>Rhabditida</taxon>
        <taxon>Rhabditina</taxon>
        <taxon>Rhabditomorpha</taxon>
        <taxon>Rhabditoidea</taxon>
        <taxon>Rhabditidae</taxon>
        <taxon>Peloderinae</taxon>
        <taxon>Caenorhabditis</taxon>
    </lineage>
</organism>
<dbReference type="Proteomes" id="UP000005237">
    <property type="component" value="Unassembled WGS sequence"/>
</dbReference>
<accession>A0A8R1EDX3</accession>
<keyword evidence="3" id="KW-1185">Reference proteome</keyword>
<sequence length="23" mass="2782">MMKNEKEEKKKKKTLSVESSRDQ</sequence>
<name>A0A8R1EDX3_CAEJA</name>
<evidence type="ECO:0000256" key="1">
    <source>
        <dbReference type="SAM" id="MobiDB-lite"/>
    </source>
</evidence>
<evidence type="ECO:0000313" key="3">
    <source>
        <dbReference type="Proteomes" id="UP000005237"/>
    </source>
</evidence>
<dbReference type="AlphaFoldDB" id="A0A8R1EDX3"/>
<proteinExistence type="predicted"/>
<protein>
    <submittedName>
        <fullName evidence="2">Uncharacterized protein</fullName>
    </submittedName>
</protein>